<evidence type="ECO:0000313" key="2">
    <source>
        <dbReference type="Proteomes" id="UP000828390"/>
    </source>
</evidence>
<dbReference type="Proteomes" id="UP000828390">
    <property type="component" value="Unassembled WGS sequence"/>
</dbReference>
<evidence type="ECO:0000313" key="1">
    <source>
        <dbReference type="EMBL" id="KAH3843182.1"/>
    </source>
</evidence>
<dbReference type="EMBL" id="JAIWYP010000004">
    <property type="protein sequence ID" value="KAH3843182.1"/>
    <property type="molecule type" value="Genomic_DNA"/>
</dbReference>
<name>A0A9D4QUI0_DREPO</name>
<protein>
    <submittedName>
        <fullName evidence="1">Uncharacterized protein</fullName>
    </submittedName>
</protein>
<comment type="caution">
    <text evidence="1">The sequence shown here is derived from an EMBL/GenBank/DDBJ whole genome shotgun (WGS) entry which is preliminary data.</text>
</comment>
<gene>
    <name evidence="1" type="ORF">DPMN_116692</name>
</gene>
<proteinExistence type="predicted"/>
<sequence length="223" mass="25729">MINVLMKFHDPRQNVLSKCHEDWATNVSSRLFTCFHYIHIEKTAPPPGGHISIKTNVLTKFHDDWTQNVTSRVFTSFFLLKKYKEKDPPPGGHEKNVMTKFHEDWANNVSSRLKTAPLPGGHVFSLITTIFKLNQDIHKTYVLTKKRPPPGGHGFFFYRFNHFQTQPSLGENVSSRLFTCFHLIHKDKTAPLPGGHVFPLITTIFKLVRDIHITNVLTKFHDD</sequence>
<dbReference type="AlphaFoldDB" id="A0A9D4QUI0"/>
<organism evidence="1 2">
    <name type="scientific">Dreissena polymorpha</name>
    <name type="common">Zebra mussel</name>
    <name type="synonym">Mytilus polymorpha</name>
    <dbReference type="NCBI Taxonomy" id="45954"/>
    <lineage>
        <taxon>Eukaryota</taxon>
        <taxon>Metazoa</taxon>
        <taxon>Spiralia</taxon>
        <taxon>Lophotrochozoa</taxon>
        <taxon>Mollusca</taxon>
        <taxon>Bivalvia</taxon>
        <taxon>Autobranchia</taxon>
        <taxon>Heteroconchia</taxon>
        <taxon>Euheterodonta</taxon>
        <taxon>Imparidentia</taxon>
        <taxon>Neoheterodontei</taxon>
        <taxon>Myida</taxon>
        <taxon>Dreissenoidea</taxon>
        <taxon>Dreissenidae</taxon>
        <taxon>Dreissena</taxon>
    </lineage>
</organism>
<keyword evidence="2" id="KW-1185">Reference proteome</keyword>
<reference evidence="1" key="2">
    <citation type="submission" date="2020-11" db="EMBL/GenBank/DDBJ databases">
        <authorList>
            <person name="McCartney M.A."/>
            <person name="Auch B."/>
            <person name="Kono T."/>
            <person name="Mallez S."/>
            <person name="Becker A."/>
            <person name="Gohl D.M."/>
            <person name="Silverstein K.A.T."/>
            <person name="Koren S."/>
            <person name="Bechman K.B."/>
            <person name="Herman A."/>
            <person name="Abrahante J.E."/>
            <person name="Garbe J."/>
        </authorList>
    </citation>
    <scope>NUCLEOTIDE SEQUENCE</scope>
    <source>
        <strain evidence="1">Duluth1</strain>
        <tissue evidence="1">Whole animal</tissue>
    </source>
</reference>
<reference evidence="1" key="1">
    <citation type="journal article" date="2019" name="bioRxiv">
        <title>The Genome of the Zebra Mussel, Dreissena polymorpha: A Resource for Invasive Species Research.</title>
        <authorList>
            <person name="McCartney M.A."/>
            <person name="Auch B."/>
            <person name="Kono T."/>
            <person name="Mallez S."/>
            <person name="Zhang Y."/>
            <person name="Obille A."/>
            <person name="Becker A."/>
            <person name="Abrahante J.E."/>
            <person name="Garbe J."/>
            <person name="Badalamenti J.P."/>
            <person name="Herman A."/>
            <person name="Mangelson H."/>
            <person name="Liachko I."/>
            <person name="Sullivan S."/>
            <person name="Sone E.D."/>
            <person name="Koren S."/>
            <person name="Silverstein K.A.T."/>
            <person name="Beckman K.B."/>
            <person name="Gohl D.M."/>
        </authorList>
    </citation>
    <scope>NUCLEOTIDE SEQUENCE</scope>
    <source>
        <strain evidence="1">Duluth1</strain>
        <tissue evidence="1">Whole animal</tissue>
    </source>
</reference>
<accession>A0A9D4QUI0</accession>